<comment type="caution">
    <text evidence="8">The sequence shown here is derived from an EMBL/GenBank/DDBJ whole genome shotgun (WGS) entry which is preliminary data.</text>
</comment>
<gene>
    <name evidence="8" type="ORF">OSTQU699_LOCUS2684</name>
</gene>
<keyword evidence="2 5" id="KW-0812">Transmembrane</keyword>
<dbReference type="GO" id="GO:0005789">
    <property type="term" value="C:endoplasmic reticulum membrane"/>
    <property type="evidence" value="ECO:0007669"/>
    <property type="project" value="UniProtKB-SubCell"/>
</dbReference>
<dbReference type="InterPro" id="IPR006634">
    <property type="entry name" value="TLC-dom"/>
</dbReference>
<evidence type="ECO:0000256" key="4">
    <source>
        <dbReference type="ARBA" id="ARBA00023136"/>
    </source>
</evidence>
<dbReference type="AlphaFoldDB" id="A0A8S1IQ74"/>
<feature type="transmembrane region" description="Helical" evidence="6">
    <location>
        <begin position="259"/>
        <end position="282"/>
    </location>
</feature>
<evidence type="ECO:0000259" key="7">
    <source>
        <dbReference type="PROSITE" id="PS50922"/>
    </source>
</evidence>
<dbReference type="InterPro" id="IPR016439">
    <property type="entry name" value="Lag1/Lac1-like"/>
</dbReference>
<protein>
    <recommendedName>
        <fullName evidence="7">TLC domain-containing protein</fullName>
    </recommendedName>
</protein>
<feature type="transmembrane region" description="Helical" evidence="6">
    <location>
        <begin position="208"/>
        <end position="231"/>
    </location>
</feature>
<dbReference type="PANTHER" id="PTHR12560">
    <property type="entry name" value="LONGEVITY ASSURANCE FACTOR 1 LAG1"/>
    <property type="match status" value="1"/>
</dbReference>
<comment type="subcellular location">
    <subcellularLocation>
        <location evidence="1">Membrane</location>
        <topology evidence="1">Multi-pass membrane protein</topology>
    </subcellularLocation>
</comment>
<evidence type="ECO:0000256" key="1">
    <source>
        <dbReference type="ARBA" id="ARBA00004141"/>
    </source>
</evidence>
<dbReference type="PROSITE" id="PS50922">
    <property type="entry name" value="TLC"/>
    <property type="match status" value="1"/>
</dbReference>
<dbReference type="Proteomes" id="UP000708148">
    <property type="component" value="Unassembled WGS sequence"/>
</dbReference>
<feature type="transmembrane region" description="Helical" evidence="6">
    <location>
        <begin position="20"/>
        <end position="40"/>
    </location>
</feature>
<evidence type="ECO:0000256" key="2">
    <source>
        <dbReference type="ARBA" id="ARBA00022692"/>
    </source>
</evidence>
<name>A0A8S1IQ74_9CHLO</name>
<feature type="domain" description="TLC" evidence="7">
    <location>
        <begin position="76"/>
        <end position="287"/>
    </location>
</feature>
<keyword evidence="3 6" id="KW-1133">Transmembrane helix</keyword>
<dbReference type="SMART" id="SM00724">
    <property type="entry name" value="TLC"/>
    <property type="match status" value="1"/>
</dbReference>
<reference evidence="8" key="1">
    <citation type="submission" date="2020-12" db="EMBL/GenBank/DDBJ databases">
        <authorList>
            <person name="Iha C."/>
        </authorList>
    </citation>
    <scope>NUCLEOTIDE SEQUENCE</scope>
</reference>
<evidence type="ECO:0000313" key="9">
    <source>
        <dbReference type="Proteomes" id="UP000708148"/>
    </source>
</evidence>
<dbReference type="GO" id="GO:0050291">
    <property type="term" value="F:sphingosine N-acyltransferase activity"/>
    <property type="evidence" value="ECO:0007669"/>
    <property type="project" value="InterPro"/>
</dbReference>
<feature type="transmembrane region" description="Helical" evidence="6">
    <location>
        <begin position="82"/>
        <end position="99"/>
    </location>
</feature>
<sequence length="303" mass="34092">MYEFSLEAFLKPVPIGGTSVSYALAVGCLAAALPILRFALSRLVFEPLGRSVLPPDAKKDDGAPAPNGAVSTVNMRKWNESCWVFWFYLTVTWMAFSAACKEPWFTSTRHFWLGCTALPCNTSVSAGVLLLYTVEAAYYLQGIPVLLWEPKKKDFWTMLAHHIVTLGLILYSWQLNFTKVGTMIFLVHDACDVCMECAKLARRVKSEALTTAFFVIFLLVWVGGRLVYLPFVLIRSTLMEPIGIIAVPNGIDPEPHYTIFNTLLILLVVFHIYWTVLIFRILHRTLTKSGSKGIDDVRDEDDD</sequence>
<dbReference type="OrthoDB" id="537032at2759"/>
<dbReference type="PANTHER" id="PTHR12560:SF0">
    <property type="entry name" value="LD18904P"/>
    <property type="match status" value="1"/>
</dbReference>
<organism evidence="8 9">
    <name type="scientific">Ostreobium quekettii</name>
    <dbReference type="NCBI Taxonomy" id="121088"/>
    <lineage>
        <taxon>Eukaryota</taxon>
        <taxon>Viridiplantae</taxon>
        <taxon>Chlorophyta</taxon>
        <taxon>core chlorophytes</taxon>
        <taxon>Ulvophyceae</taxon>
        <taxon>TCBD clade</taxon>
        <taxon>Bryopsidales</taxon>
        <taxon>Ostreobineae</taxon>
        <taxon>Ostreobiaceae</taxon>
        <taxon>Ostreobium</taxon>
    </lineage>
</organism>
<feature type="transmembrane region" description="Helical" evidence="6">
    <location>
        <begin position="111"/>
        <end position="134"/>
    </location>
</feature>
<dbReference type="GO" id="GO:0046513">
    <property type="term" value="P:ceramide biosynthetic process"/>
    <property type="evidence" value="ECO:0007669"/>
    <property type="project" value="InterPro"/>
</dbReference>
<evidence type="ECO:0000256" key="5">
    <source>
        <dbReference type="PROSITE-ProRule" id="PRU00205"/>
    </source>
</evidence>
<evidence type="ECO:0000256" key="6">
    <source>
        <dbReference type="SAM" id="Phobius"/>
    </source>
</evidence>
<keyword evidence="4 5" id="KW-0472">Membrane</keyword>
<dbReference type="EMBL" id="CAJHUC010000641">
    <property type="protein sequence ID" value="CAD7697323.1"/>
    <property type="molecule type" value="Genomic_DNA"/>
</dbReference>
<evidence type="ECO:0000256" key="3">
    <source>
        <dbReference type="ARBA" id="ARBA00022989"/>
    </source>
</evidence>
<feature type="transmembrane region" description="Helical" evidence="6">
    <location>
        <begin position="155"/>
        <end position="174"/>
    </location>
</feature>
<proteinExistence type="predicted"/>
<keyword evidence="9" id="KW-1185">Reference proteome</keyword>
<dbReference type="Pfam" id="PF03798">
    <property type="entry name" value="TRAM_LAG1_CLN8"/>
    <property type="match status" value="1"/>
</dbReference>
<accession>A0A8S1IQ74</accession>
<evidence type="ECO:0000313" key="8">
    <source>
        <dbReference type="EMBL" id="CAD7697323.1"/>
    </source>
</evidence>